<dbReference type="Gene3D" id="3.40.630.30">
    <property type="match status" value="1"/>
</dbReference>
<comment type="caution">
    <text evidence="2">The sequence shown here is derived from an EMBL/GenBank/DDBJ whole genome shotgun (WGS) entry which is preliminary data.</text>
</comment>
<keyword evidence="3" id="KW-1185">Reference proteome</keyword>
<dbReference type="Pfam" id="PF12112">
    <property type="entry name" value="DUF3579"/>
    <property type="match status" value="1"/>
</dbReference>
<evidence type="ECO:0000313" key="2">
    <source>
        <dbReference type="EMBL" id="MBK0396386.1"/>
    </source>
</evidence>
<evidence type="ECO:0000259" key="1">
    <source>
        <dbReference type="PROSITE" id="PS51186"/>
    </source>
</evidence>
<dbReference type="CDD" id="cd04301">
    <property type="entry name" value="NAT_SF"/>
    <property type="match status" value="1"/>
</dbReference>
<dbReference type="InterPro" id="IPR016181">
    <property type="entry name" value="Acyl_CoA_acyltransferase"/>
</dbReference>
<dbReference type="InterPro" id="IPR000182">
    <property type="entry name" value="GNAT_dom"/>
</dbReference>
<sequence length="276" mass="31322">MLPSDEIIIHGTTSNGKVFRPSDWAERLCGILSSFGKDNQSSHQEWVRPVLLNKVRCVEVSPSLEEINPGMFRFLMDFAADNDLQIMRGSDFYSHRQPENQVAESVKDNNKSIVEEKAEQFIEKAEEPTSHVREILPKETASVFAALSVLRPTLNDINQFVEQVNNVQRAQGYRLLGLFEAGKTNAVAVCGFREKTDLVSGRHIHIDDLITIPQSRRCGYASRLLDKVHQIAAEQGITQIHVDCHVGSERTIAHRVYFQQGFEIQSYHFVCQTRLD</sequence>
<proteinExistence type="predicted"/>
<name>A0ABS1BSW4_9NEIS</name>
<evidence type="ECO:0000313" key="3">
    <source>
        <dbReference type="Proteomes" id="UP000614058"/>
    </source>
</evidence>
<organism evidence="2 3">
    <name type="scientific">Kingella bonacorsii</name>
    <dbReference type="NCBI Taxonomy" id="2796361"/>
    <lineage>
        <taxon>Bacteria</taxon>
        <taxon>Pseudomonadati</taxon>
        <taxon>Pseudomonadota</taxon>
        <taxon>Betaproteobacteria</taxon>
        <taxon>Neisseriales</taxon>
        <taxon>Neisseriaceae</taxon>
        <taxon>Kingella</taxon>
    </lineage>
</organism>
<dbReference type="Gene3D" id="3.30.70.2340">
    <property type="entry name" value="Uncharacterised protein PF12112 family, DUF3579"/>
    <property type="match status" value="1"/>
</dbReference>
<feature type="domain" description="N-acetyltransferase" evidence="1">
    <location>
        <begin position="130"/>
        <end position="276"/>
    </location>
</feature>
<accession>A0ABS1BSW4</accession>
<dbReference type="Pfam" id="PF00583">
    <property type="entry name" value="Acetyltransf_1"/>
    <property type="match status" value="1"/>
</dbReference>
<gene>
    <name evidence="2" type="ORF">JDW22_07310</name>
</gene>
<dbReference type="RefSeq" id="WP_200522481.1">
    <property type="nucleotide sequence ID" value="NZ_JAEHNZ010000002.1"/>
</dbReference>
<dbReference type="InterPro" id="IPR021969">
    <property type="entry name" value="DUF3579"/>
</dbReference>
<protein>
    <submittedName>
        <fullName evidence="2">GNAT family N-acetyltransferase</fullName>
    </submittedName>
</protein>
<dbReference type="Proteomes" id="UP000614058">
    <property type="component" value="Unassembled WGS sequence"/>
</dbReference>
<dbReference type="PROSITE" id="PS51186">
    <property type="entry name" value="GNAT"/>
    <property type="match status" value="1"/>
</dbReference>
<reference evidence="2 3" key="1">
    <citation type="journal article" date="2021" name="Pathogens">
        <title>Isolation and Characterization of Kingella bonacorsii sp. nov., A Novel Kingella Species Detected in a Stable Periodontitis Subject.</title>
        <authorList>
            <person name="Antezack A."/>
            <person name="Boxberger M."/>
            <person name="Rolland C."/>
            <person name="Monnet-Corti V."/>
            <person name="La Scola B."/>
        </authorList>
    </citation>
    <scope>NUCLEOTIDE SEQUENCE [LARGE SCALE GENOMIC DNA]</scope>
    <source>
        <strain evidence="2 3">Marseille-Q4569</strain>
    </source>
</reference>
<dbReference type="EMBL" id="JAEHNZ010000002">
    <property type="protein sequence ID" value="MBK0396386.1"/>
    <property type="molecule type" value="Genomic_DNA"/>
</dbReference>
<dbReference type="SUPFAM" id="SSF55729">
    <property type="entry name" value="Acyl-CoA N-acyltransferases (Nat)"/>
    <property type="match status" value="1"/>
</dbReference>